<evidence type="ECO:0000256" key="1">
    <source>
        <dbReference type="SAM" id="MobiDB-lite"/>
    </source>
</evidence>
<keyword evidence="2" id="KW-0812">Transmembrane</keyword>
<dbReference type="EMBL" id="DYWV01000115">
    <property type="protein sequence ID" value="HJF39943.1"/>
    <property type="molecule type" value="Genomic_DNA"/>
</dbReference>
<dbReference type="Proteomes" id="UP000749320">
    <property type="component" value="Unassembled WGS sequence"/>
</dbReference>
<name>A0A921G9Y5_9FIRM</name>
<accession>A0A921G9Y5</accession>
<feature type="region of interest" description="Disordered" evidence="1">
    <location>
        <begin position="37"/>
        <end position="59"/>
    </location>
</feature>
<proteinExistence type="predicted"/>
<feature type="non-terminal residue" evidence="3">
    <location>
        <position position="1"/>
    </location>
</feature>
<evidence type="ECO:0000313" key="4">
    <source>
        <dbReference type="Proteomes" id="UP000749320"/>
    </source>
</evidence>
<gene>
    <name evidence="3" type="ORF">K8V91_03385</name>
</gene>
<reference evidence="3" key="2">
    <citation type="submission" date="2021-09" db="EMBL/GenBank/DDBJ databases">
        <authorList>
            <person name="Gilroy R."/>
        </authorList>
    </citation>
    <scope>NUCLEOTIDE SEQUENCE</scope>
    <source>
        <strain evidence="3">CHK193-16274</strain>
    </source>
</reference>
<reference evidence="3" key="1">
    <citation type="journal article" date="2021" name="PeerJ">
        <title>Extensive microbial diversity within the chicken gut microbiome revealed by metagenomics and culture.</title>
        <authorList>
            <person name="Gilroy R."/>
            <person name="Ravi A."/>
            <person name="Getino M."/>
            <person name="Pursley I."/>
            <person name="Horton D.L."/>
            <person name="Alikhan N.F."/>
            <person name="Baker D."/>
            <person name="Gharbi K."/>
            <person name="Hall N."/>
            <person name="Watson M."/>
            <person name="Adriaenssens E.M."/>
            <person name="Foster-Nyarko E."/>
            <person name="Jarju S."/>
            <person name="Secka A."/>
            <person name="Antonio M."/>
            <person name="Oren A."/>
            <person name="Chaudhuri R.R."/>
            <person name="La Ragione R."/>
            <person name="Hildebrand F."/>
            <person name="Pallen M.J."/>
        </authorList>
    </citation>
    <scope>NUCLEOTIDE SEQUENCE</scope>
    <source>
        <strain evidence="3">CHK193-16274</strain>
    </source>
</reference>
<dbReference type="AlphaFoldDB" id="A0A921G9Y5"/>
<dbReference type="Gene3D" id="1.20.1270.90">
    <property type="entry name" value="AF1782-like"/>
    <property type="match status" value="1"/>
</dbReference>
<dbReference type="NCBIfam" id="TIGR01167">
    <property type="entry name" value="LPXTG_anchor"/>
    <property type="match status" value="1"/>
</dbReference>
<keyword evidence="2" id="KW-1133">Transmembrane helix</keyword>
<protein>
    <submittedName>
        <fullName evidence="3">LPXTG cell wall anchor domain-containing protein</fullName>
    </submittedName>
</protein>
<keyword evidence="2" id="KW-0472">Membrane</keyword>
<feature type="transmembrane region" description="Helical" evidence="2">
    <location>
        <begin position="67"/>
        <end position="85"/>
    </location>
</feature>
<evidence type="ECO:0000313" key="3">
    <source>
        <dbReference type="EMBL" id="HJF39943.1"/>
    </source>
</evidence>
<comment type="caution">
    <text evidence="3">The sequence shown here is derived from an EMBL/GenBank/DDBJ whole genome shotgun (WGS) entry which is preliminary data.</text>
</comment>
<sequence>KALNEAKAVFENPNATQKEVNNAKAILEKAIAGLQANPSTPSNVDSTVKTPVNNGDTTASVKTGDDVNMLGTLGLISSLGVIIFLKKKQFN</sequence>
<organism evidence="3 4">
    <name type="scientific">Thomasclavelia spiroformis</name>
    <dbReference type="NCBI Taxonomy" id="29348"/>
    <lineage>
        <taxon>Bacteria</taxon>
        <taxon>Bacillati</taxon>
        <taxon>Bacillota</taxon>
        <taxon>Erysipelotrichia</taxon>
        <taxon>Erysipelotrichales</taxon>
        <taxon>Coprobacillaceae</taxon>
        <taxon>Thomasclavelia</taxon>
    </lineage>
</organism>
<evidence type="ECO:0000256" key="2">
    <source>
        <dbReference type="SAM" id="Phobius"/>
    </source>
</evidence>